<name>A0A5J4P863_9ZZZZ</name>
<sequence>MIERSMLQDKMVSKRFGKRFFYDVIRKNKLVVIQIPFIDPPHIKQAEYADGCQHPNSFQPANAIS</sequence>
<proteinExistence type="predicted"/>
<organism evidence="1">
    <name type="scientific">termite gut metagenome</name>
    <dbReference type="NCBI Taxonomy" id="433724"/>
    <lineage>
        <taxon>unclassified sequences</taxon>
        <taxon>metagenomes</taxon>
        <taxon>organismal metagenomes</taxon>
    </lineage>
</organism>
<protein>
    <submittedName>
        <fullName evidence="1">Uncharacterized protein</fullName>
    </submittedName>
</protein>
<feature type="non-terminal residue" evidence="1">
    <location>
        <position position="65"/>
    </location>
</feature>
<reference evidence="1" key="1">
    <citation type="submission" date="2019-03" db="EMBL/GenBank/DDBJ databases">
        <title>Single cell metagenomics reveals metabolic interactions within the superorganism composed of flagellate Streblomastix strix and complex community of Bacteroidetes bacteria on its surface.</title>
        <authorList>
            <person name="Treitli S.C."/>
            <person name="Kolisko M."/>
            <person name="Husnik F."/>
            <person name="Keeling P."/>
            <person name="Hampl V."/>
        </authorList>
    </citation>
    <scope>NUCLEOTIDE SEQUENCE</scope>
    <source>
        <strain evidence="1">STM</strain>
    </source>
</reference>
<dbReference type="AlphaFoldDB" id="A0A5J4P863"/>
<evidence type="ECO:0000313" key="1">
    <source>
        <dbReference type="EMBL" id="KAA6305667.1"/>
    </source>
</evidence>
<dbReference type="EMBL" id="SNRY01010514">
    <property type="protein sequence ID" value="KAA6305667.1"/>
    <property type="molecule type" value="Genomic_DNA"/>
</dbReference>
<comment type="caution">
    <text evidence="1">The sequence shown here is derived from an EMBL/GenBank/DDBJ whole genome shotgun (WGS) entry which is preliminary data.</text>
</comment>
<gene>
    <name evidence="1" type="ORF">EZS27_042679</name>
</gene>
<accession>A0A5J4P863</accession>